<evidence type="ECO:0000259" key="1">
    <source>
        <dbReference type="Pfam" id="PF20248"/>
    </source>
</evidence>
<gene>
    <name evidence="2" type="ORF">CKY47_33630</name>
</gene>
<keyword evidence="3" id="KW-1185">Reference proteome</keyword>
<comment type="caution">
    <text evidence="2">The sequence shown here is derived from an EMBL/GenBank/DDBJ whole genome shotgun (WGS) entry which is preliminary data.</text>
</comment>
<name>A0ABU0X9I9_9PSEU</name>
<dbReference type="EMBL" id="NSDM01000023">
    <property type="protein sequence ID" value="MDQ2588802.1"/>
    <property type="molecule type" value="Genomic_DNA"/>
</dbReference>
<dbReference type="Pfam" id="PF20248">
    <property type="entry name" value="DUF6603"/>
    <property type="match status" value="1"/>
</dbReference>
<reference evidence="2 3" key="1">
    <citation type="submission" date="2017-06" db="EMBL/GenBank/DDBJ databases">
        <title>Cultured bacterium strain Saccharothrix yanglingensis Hhs.015.</title>
        <authorList>
            <person name="Xia Y."/>
        </authorList>
    </citation>
    <scope>NUCLEOTIDE SEQUENCE [LARGE SCALE GENOMIC DNA]</scope>
    <source>
        <strain evidence="2 3">Hhs.015</strain>
    </source>
</reference>
<accession>A0ABU0X9I9</accession>
<feature type="domain" description="DUF6603" evidence="1">
    <location>
        <begin position="442"/>
        <end position="1008"/>
    </location>
</feature>
<dbReference type="Proteomes" id="UP001225605">
    <property type="component" value="Unassembled WGS sequence"/>
</dbReference>
<dbReference type="RefSeq" id="WP_306750466.1">
    <property type="nucleotide sequence ID" value="NZ_NSDM01000023.1"/>
</dbReference>
<protein>
    <recommendedName>
        <fullName evidence="1">DUF6603 domain-containing protein</fullName>
    </recommendedName>
</protein>
<evidence type="ECO:0000313" key="2">
    <source>
        <dbReference type="EMBL" id="MDQ2588802.1"/>
    </source>
</evidence>
<proteinExistence type="predicted"/>
<sequence>MSTDQDLLTRLWAELREFTEPLLVAANGPEQRAELARRLGWDLDALGDRLGVEDIATLDTQLTTWLDGVRSALTAVEELLDGGVPDSLAAAAEHAAAVGKALEQLRGLPQPWKATLPPSVLAHMGEDLTVHLLDGYLAERAPLLRRVLALLGVLDPTGEGQAGGPDPDDGGRPVRLPERRAAVHPEHLVGLFSDPRAVLTDVYGSGDDLAALADALFPRIAALLTELGLTASYGVKAGAGPDIGGGTADVAAHMLTVSGTAGAGDAKASWGVSIALSPDESGGLGLVVVPHGEIAFATAAGGWNLGAAVGAGGAAFAIGSHGLVVETAGTEVDAELTAARRTSPDGPALRIGSATGTRFELDEFLVRLFAHLTATGSDYGVSVGAGKAALVVRPAADGDGFLATALKGVEFRVPITAALAWSRAGGLVLGGGASLDTGAVPLHLRLGPVTVEAVRLALAASVAERRIALSASTDLRFDLGPVHATVDGIGVTGELTFPDGGGNLGPAQLGVDFKAPTGVALRIDAGVVTGAGFLAFDEDAGRYAGGVDLEFAKVRLSALGLLTTKLPDGRSGFSLLLVVNTRFPQPVPLGFGFNLAAVGGLLGVNRSFDKAHLQAAIGDGSLAAVLAPGDVIGHETDLLARLESIFPATPGRVVFGPTARLTWGTPAIITADLGLAVELPKPVRLVAVGRVKVLLPHEKAPVVEINLDAVGFLDFGEGTLDIDARLYDSRVLGWTLTGGMALRARWSGDGDFVLSAGGFHPRYAPPPAFPKLAPLALAIGNPGSAVSARFSSYLAITANTLQLGGRVEVHAKAGSFTADGAFGLDVLVQLDPFGFEVDLNALVAVRWQGHLLLGVAASLYLRGPGEWHVRGHARVDVLFLSAEVAFESRFGRAPTPIAPAAQPVLSLVRAALASPGAWQVDDTAALPAITVRPGAASRGLLVAPSSRITARQRVAPLGGLRLDHFGTAPITGDARISVTGADLGGRPAEVTEVRDPFARSQFFRLGDDERLAAPSFEAMPSGVAFTAAGGTGGADTAGTFVELGYRTSVVDAPGAAPRPSATTRLAAAEPDHVLSGDELLVLAGGGAAGRAATRDSGTARFSDPRLGLPLTVRDNAYAVVDARTLSGVVRLTAPDHPAAATRLTRTEALDRLRHTPTGPEPLVVVPVSETADAVAATAERRAARPEKETVSA</sequence>
<dbReference type="InterPro" id="IPR046538">
    <property type="entry name" value="DUF6603"/>
</dbReference>
<evidence type="ECO:0000313" key="3">
    <source>
        <dbReference type="Proteomes" id="UP001225605"/>
    </source>
</evidence>
<organism evidence="2 3">
    <name type="scientific">Saccharothrix yanglingensis</name>
    <dbReference type="NCBI Taxonomy" id="659496"/>
    <lineage>
        <taxon>Bacteria</taxon>
        <taxon>Bacillati</taxon>
        <taxon>Actinomycetota</taxon>
        <taxon>Actinomycetes</taxon>
        <taxon>Pseudonocardiales</taxon>
        <taxon>Pseudonocardiaceae</taxon>
        <taxon>Saccharothrix</taxon>
    </lineage>
</organism>